<dbReference type="GO" id="GO:0016757">
    <property type="term" value="F:glycosyltransferase activity"/>
    <property type="evidence" value="ECO:0007669"/>
    <property type="project" value="UniProtKB-KW"/>
</dbReference>
<evidence type="ECO:0000313" key="6">
    <source>
        <dbReference type="Proteomes" id="UP001589748"/>
    </source>
</evidence>
<evidence type="ECO:0000313" key="5">
    <source>
        <dbReference type="EMBL" id="MFB9376011.1"/>
    </source>
</evidence>
<comment type="caution">
    <text evidence="5">The sequence shown here is derived from an EMBL/GenBank/DDBJ whole genome shotgun (WGS) entry which is preliminary data.</text>
</comment>
<accession>A0ABV5LPI3</accession>
<protein>
    <submittedName>
        <fullName evidence="5">Glycosyltransferase</fullName>
        <ecNumber evidence="5">2.4.-.-</ecNumber>
    </submittedName>
</protein>
<dbReference type="EMBL" id="JBHMDM010000001">
    <property type="protein sequence ID" value="MFB9376011.1"/>
    <property type="molecule type" value="Genomic_DNA"/>
</dbReference>
<dbReference type="SUPFAM" id="SSF53756">
    <property type="entry name" value="UDP-Glycosyltransferase/glycogen phosphorylase"/>
    <property type="match status" value="1"/>
</dbReference>
<dbReference type="InterPro" id="IPR028098">
    <property type="entry name" value="Glyco_trans_4-like_N"/>
</dbReference>
<dbReference type="EC" id="2.4.-.-" evidence="5"/>
<keyword evidence="1 5" id="KW-0328">Glycosyltransferase</keyword>
<dbReference type="Proteomes" id="UP001589748">
    <property type="component" value="Unassembled WGS sequence"/>
</dbReference>
<dbReference type="PANTHER" id="PTHR12526:SF636">
    <property type="entry name" value="BLL3647 PROTEIN"/>
    <property type="match status" value="1"/>
</dbReference>
<gene>
    <name evidence="5" type="ORF">ACFFVI_03420</name>
</gene>
<keyword evidence="2 5" id="KW-0808">Transferase</keyword>
<evidence type="ECO:0000256" key="1">
    <source>
        <dbReference type="ARBA" id="ARBA00022676"/>
    </source>
</evidence>
<organism evidence="5 6">
    <name type="scientific">Kineococcus gynurae</name>
    <dbReference type="NCBI Taxonomy" id="452979"/>
    <lineage>
        <taxon>Bacteria</taxon>
        <taxon>Bacillati</taxon>
        <taxon>Actinomycetota</taxon>
        <taxon>Actinomycetes</taxon>
        <taxon>Kineosporiales</taxon>
        <taxon>Kineosporiaceae</taxon>
        <taxon>Kineococcus</taxon>
    </lineage>
</organism>
<evidence type="ECO:0000259" key="3">
    <source>
        <dbReference type="Pfam" id="PF00534"/>
    </source>
</evidence>
<reference evidence="5 6" key="1">
    <citation type="submission" date="2024-09" db="EMBL/GenBank/DDBJ databases">
        <authorList>
            <person name="Sun Q."/>
            <person name="Mori K."/>
        </authorList>
    </citation>
    <scope>NUCLEOTIDE SEQUENCE [LARGE SCALE GENOMIC DNA]</scope>
    <source>
        <strain evidence="5 6">TISTR 1856</strain>
    </source>
</reference>
<dbReference type="Gene3D" id="3.40.50.2000">
    <property type="entry name" value="Glycogen Phosphorylase B"/>
    <property type="match status" value="2"/>
</dbReference>
<evidence type="ECO:0000259" key="4">
    <source>
        <dbReference type="Pfam" id="PF13439"/>
    </source>
</evidence>
<name>A0ABV5LPI3_9ACTN</name>
<sequence length="376" mass="40628">MPARPRLLVVEGALRDNGGLRISHDFAFRWTREGHRVRFLVLEAVADGPGVFTPEPELDVVFASPRPGRFRRTAPRILAETFGQVRRADVVVSGSEVGYQLLFGWLATRVLRKRFVMLVQSRLPDAVAAWTPGRLRPLLSFVHRRVDAAVCVSPGLVPDVLAAGVPAERIHVARVGIDSDEVLRRAGRDGGPERGSRPRIVAVGRLARQKGFDVLLDAFARARGAGLDAELVVVGEGEEREALEAQAAELGVADRVHLPGHVPDAQTIIAGADLFVLSSRYEGLGLVLLEALAHGVPVIATDCPTGPRHVLDDGRHGELVPVEDADALGRAIRRHFERPQDRRGGGVPSQQRARTFDQAAAAEDLAAYLESLASTG</sequence>
<dbReference type="InterPro" id="IPR001296">
    <property type="entry name" value="Glyco_trans_1"/>
</dbReference>
<dbReference type="PANTHER" id="PTHR12526">
    <property type="entry name" value="GLYCOSYLTRANSFERASE"/>
    <property type="match status" value="1"/>
</dbReference>
<evidence type="ECO:0000256" key="2">
    <source>
        <dbReference type="ARBA" id="ARBA00022679"/>
    </source>
</evidence>
<feature type="domain" description="Glycosyltransferase subfamily 4-like N-terminal" evidence="4">
    <location>
        <begin position="20"/>
        <end position="180"/>
    </location>
</feature>
<dbReference type="RefSeq" id="WP_380155343.1">
    <property type="nucleotide sequence ID" value="NZ_JBHMDM010000001.1"/>
</dbReference>
<dbReference type="Pfam" id="PF13439">
    <property type="entry name" value="Glyco_transf_4"/>
    <property type="match status" value="1"/>
</dbReference>
<dbReference type="Pfam" id="PF00534">
    <property type="entry name" value="Glycos_transf_1"/>
    <property type="match status" value="1"/>
</dbReference>
<keyword evidence="6" id="KW-1185">Reference proteome</keyword>
<dbReference type="CDD" id="cd03811">
    <property type="entry name" value="GT4_GT28_WabH-like"/>
    <property type="match status" value="1"/>
</dbReference>
<proteinExistence type="predicted"/>
<feature type="domain" description="Glycosyl transferase family 1" evidence="3">
    <location>
        <begin position="192"/>
        <end position="342"/>
    </location>
</feature>